<dbReference type="InterPro" id="IPR023214">
    <property type="entry name" value="HAD_sf"/>
</dbReference>
<dbReference type="AlphaFoldDB" id="A0A841EFY3"/>
<dbReference type="RefSeq" id="WP_184129829.1">
    <property type="nucleotide sequence ID" value="NZ_JACHKT010000002.1"/>
</dbReference>
<dbReference type="SFLD" id="SFLDS00003">
    <property type="entry name" value="Haloacid_Dehalogenase"/>
    <property type="match status" value="1"/>
</dbReference>
<dbReference type="Pfam" id="PF00702">
    <property type="entry name" value="Hydrolase"/>
    <property type="match status" value="1"/>
</dbReference>
<dbReference type="EMBL" id="JACHKT010000002">
    <property type="protein sequence ID" value="MBB6001906.1"/>
    <property type="molecule type" value="Genomic_DNA"/>
</dbReference>
<dbReference type="Gene3D" id="1.10.150.240">
    <property type="entry name" value="Putative phosphatase, domain 2"/>
    <property type="match status" value="1"/>
</dbReference>
<dbReference type="Proteomes" id="UP000524404">
    <property type="component" value="Unassembled WGS sequence"/>
</dbReference>
<dbReference type="PANTHER" id="PTHR43434:SF19">
    <property type="entry name" value="PHOSPHONOACETALDEHYDE HYDROLASE"/>
    <property type="match status" value="1"/>
</dbReference>
<proteinExistence type="predicted"/>
<sequence>MSLIELVTFDMAGTTVQDHHEVEMCFIEAATQTGLTVSPERVLALQGYSKKYVFELLWSEMIGDSHPDLPEFVNHSYLVFCEILENHYLNNDIFPTEGCLEIFDYLKSKEIKIALTTGFYRKVTNIILQKLGWLDGLNANYVGNENTLIQVSVASDEVLKGRPEPLMIQKAMQTLRVTDAQRVINIGDTPSDLKSGVRAGCRMSLGVTNGTHTRQQLSIHRNDGLLNKVSDIKDIIENLQKDTTEDKMDFPFLKKLNFLL</sequence>
<dbReference type="GO" id="GO:0006281">
    <property type="term" value="P:DNA repair"/>
    <property type="evidence" value="ECO:0007669"/>
    <property type="project" value="TreeGrafter"/>
</dbReference>
<reference evidence="1 2" key="1">
    <citation type="submission" date="2020-08" db="EMBL/GenBank/DDBJ databases">
        <title>Functional genomics of gut bacteria from endangered species of beetles.</title>
        <authorList>
            <person name="Carlos-Shanley C."/>
        </authorList>
    </citation>
    <scope>NUCLEOTIDE SEQUENCE [LARGE SCALE GENOMIC DNA]</scope>
    <source>
        <strain evidence="1 2">S00070</strain>
    </source>
</reference>
<organism evidence="1 2">
    <name type="scientific">Arcicella rosea</name>
    <dbReference type="NCBI Taxonomy" id="502909"/>
    <lineage>
        <taxon>Bacteria</taxon>
        <taxon>Pseudomonadati</taxon>
        <taxon>Bacteroidota</taxon>
        <taxon>Cytophagia</taxon>
        <taxon>Cytophagales</taxon>
        <taxon>Flectobacillaceae</taxon>
        <taxon>Arcicella</taxon>
    </lineage>
</organism>
<comment type="caution">
    <text evidence="1">The sequence shown here is derived from an EMBL/GenBank/DDBJ whole genome shotgun (WGS) entry which is preliminary data.</text>
</comment>
<dbReference type="InterPro" id="IPR023198">
    <property type="entry name" value="PGP-like_dom2"/>
</dbReference>
<dbReference type="InterPro" id="IPR050155">
    <property type="entry name" value="HAD-like_hydrolase_sf"/>
</dbReference>
<protein>
    <submittedName>
        <fullName evidence="1">Phosphonatase-like hydrolase</fullName>
    </submittedName>
</protein>
<accession>A0A841EFY3</accession>
<dbReference type="SUPFAM" id="SSF56784">
    <property type="entry name" value="HAD-like"/>
    <property type="match status" value="1"/>
</dbReference>
<evidence type="ECO:0000313" key="1">
    <source>
        <dbReference type="EMBL" id="MBB6001906.1"/>
    </source>
</evidence>
<evidence type="ECO:0000313" key="2">
    <source>
        <dbReference type="Proteomes" id="UP000524404"/>
    </source>
</evidence>
<gene>
    <name evidence="1" type="ORF">HNP25_000546</name>
</gene>
<dbReference type="InterPro" id="IPR036412">
    <property type="entry name" value="HAD-like_sf"/>
</dbReference>
<keyword evidence="1" id="KW-0378">Hydrolase</keyword>
<dbReference type="GO" id="GO:0008967">
    <property type="term" value="F:phosphoglycolate phosphatase activity"/>
    <property type="evidence" value="ECO:0007669"/>
    <property type="project" value="TreeGrafter"/>
</dbReference>
<dbReference type="PANTHER" id="PTHR43434">
    <property type="entry name" value="PHOSPHOGLYCOLATE PHOSPHATASE"/>
    <property type="match status" value="1"/>
</dbReference>
<name>A0A841EFY3_9BACT</name>
<keyword evidence="2" id="KW-1185">Reference proteome</keyword>
<dbReference type="GO" id="GO:0005829">
    <property type="term" value="C:cytosol"/>
    <property type="evidence" value="ECO:0007669"/>
    <property type="project" value="TreeGrafter"/>
</dbReference>
<dbReference type="Gene3D" id="3.40.50.1000">
    <property type="entry name" value="HAD superfamily/HAD-like"/>
    <property type="match status" value="1"/>
</dbReference>
<dbReference type="SFLD" id="SFLDG01129">
    <property type="entry name" value="C1.5:_HAD__Beta-PGM__Phosphata"/>
    <property type="match status" value="1"/>
</dbReference>